<dbReference type="RefSeq" id="WP_016455202.1">
    <property type="nucleotide sequence ID" value="NZ_KE150269.1"/>
</dbReference>
<dbReference type="HOGENOM" id="CLU_055774_2_0_11"/>
<reference evidence="2 3" key="1">
    <citation type="submission" date="2013-04" db="EMBL/GenBank/DDBJ databases">
        <title>The Genome Sequence of Propionimicrobium lymphophilum ACS-093-V-SCH5.</title>
        <authorList>
            <consortium name="The Broad Institute Genomics Platform"/>
            <person name="Earl A."/>
            <person name="Ward D."/>
            <person name="Feldgarden M."/>
            <person name="Gevers D."/>
            <person name="Saerens B."/>
            <person name="Vaneechoutte M."/>
            <person name="Walker B."/>
            <person name="Young S."/>
            <person name="Zeng Q."/>
            <person name="Gargeya S."/>
            <person name="Fitzgerald M."/>
            <person name="Haas B."/>
            <person name="Abouelleil A."/>
            <person name="Allen A.W."/>
            <person name="Alvarado L."/>
            <person name="Arachchi H.M."/>
            <person name="Berlin A.M."/>
            <person name="Chapman S.B."/>
            <person name="Gainer-Dewar J."/>
            <person name="Goldberg J."/>
            <person name="Griggs A."/>
            <person name="Gujja S."/>
            <person name="Hansen M."/>
            <person name="Howarth C."/>
            <person name="Imamovic A."/>
            <person name="Ireland A."/>
            <person name="Larimer J."/>
            <person name="McCowan C."/>
            <person name="Murphy C."/>
            <person name="Pearson M."/>
            <person name="Poon T.W."/>
            <person name="Priest M."/>
            <person name="Roberts A."/>
            <person name="Saif S."/>
            <person name="Shea T."/>
            <person name="Sisk P."/>
            <person name="Sykes S."/>
            <person name="Wortman J."/>
            <person name="Nusbaum C."/>
            <person name="Birren B."/>
        </authorList>
    </citation>
    <scope>NUCLEOTIDE SEQUENCE [LARGE SCALE GENOMIC DNA]</scope>
    <source>
        <strain evidence="2 3">ACS-093-V-SCH5</strain>
    </source>
</reference>
<keyword evidence="3" id="KW-1185">Reference proteome</keyword>
<name>S2W1D8_9ACTN</name>
<proteinExistence type="predicted"/>
<sequence>MRDKSKLLAVLVLLLVALLGLLLFVSSKHIKPERVEPTPASRYETASAQTKEPDPAQVIACDSTPLHSPSNKNLTSAIQSIAADRGVMIEAAWLREDGSVERIGDQETLPAWSTAKVPLALAATDAGLGGQLSAQISLALRESDNEAANAVWNNLGTTDAERANAVTQVFRTAGDDTTVPSYRIRAGFSVFGQTEWDVHNQVDFLKKMPCLTGSGQVIEDMSNVSPGQRWGLGTLPDAVFKGGWGPDQYGYVVRQLGWYTGAEGRVPIAFAVRAADFGQGQSVLNQIAADLEAS</sequence>
<comment type="caution">
    <text evidence="2">The sequence shown here is derived from an EMBL/GenBank/DDBJ whole genome shotgun (WGS) entry which is preliminary data.</text>
</comment>
<organism evidence="2 3">
    <name type="scientific">Propionimicrobium lymphophilum ACS-093-V-SCH5</name>
    <dbReference type="NCBI Taxonomy" id="883161"/>
    <lineage>
        <taxon>Bacteria</taxon>
        <taxon>Bacillati</taxon>
        <taxon>Actinomycetota</taxon>
        <taxon>Actinomycetes</taxon>
        <taxon>Propionibacteriales</taxon>
        <taxon>Propionibacteriaceae</taxon>
        <taxon>Propionimicrobium</taxon>
    </lineage>
</organism>
<dbReference type="PATRIC" id="fig|883161.3.peg.350"/>
<dbReference type="AlphaFoldDB" id="S2W1D8"/>
<dbReference type="Proteomes" id="UP000014417">
    <property type="component" value="Unassembled WGS sequence"/>
</dbReference>
<evidence type="ECO:0000256" key="1">
    <source>
        <dbReference type="SAM" id="MobiDB-lite"/>
    </source>
</evidence>
<feature type="region of interest" description="Disordered" evidence="1">
    <location>
        <begin position="34"/>
        <end position="54"/>
    </location>
</feature>
<dbReference type="OrthoDB" id="3729831at2"/>
<accession>S2W1D8</accession>
<protein>
    <recommendedName>
        <fullName evidence="4">Penicillin-binding protein transpeptidase domain-containing protein</fullName>
    </recommendedName>
</protein>
<evidence type="ECO:0000313" key="2">
    <source>
        <dbReference type="EMBL" id="EPD33593.1"/>
    </source>
</evidence>
<dbReference type="SUPFAM" id="SSF56601">
    <property type="entry name" value="beta-lactamase/transpeptidase-like"/>
    <property type="match status" value="1"/>
</dbReference>
<dbReference type="InterPro" id="IPR012338">
    <property type="entry name" value="Beta-lactam/transpept-like"/>
</dbReference>
<evidence type="ECO:0000313" key="3">
    <source>
        <dbReference type="Proteomes" id="UP000014417"/>
    </source>
</evidence>
<dbReference type="EMBL" id="AGZR01000004">
    <property type="protein sequence ID" value="EPD33593.1"/>
    <property type="molecule type" value="Genomic_DNA"/>
</dbReference>
<dbReference type="Gene3D" id="3.40.710.10">
    <property type="entry name" value="DD-peptidase/beta-lactamase superfamily"/>
    <property type="match status" value="1"/>
</dbReference>
<evidence type="ECO:0008006" key="4">
    <source>
        <dbReference type="Google" id="ProtNLM"/>
    </source>
</evidence>
<gene>
    <name evidence="2" type="ORF">HMPREF9306_00347</name>
</gene>